<name>A0A1A9ZI99_GLOPL</name>
<proteinExistence type="predicted"/>
<reference evidence="1" key="2">
    <citation type="submission" date="2020-05" db="UniProtKB">
        <authorList>
            <consortium name="EnsemblMetazoa"/>
        </authorList>
    </citation>
    <scope>IDENTIFICATION</scope>
    <source>
        <strain evidence="1">IAEA</strain>
    </source>
</reference>
<dbReference type="AlphaFoldDB" id="A0A1A9ZI99"/>
<protein>
    <submittedName>
        <fullName evidence="1">Uncharacterized protein</fullName>
    </submittedName>
</protein>
<sequence length="267" mass="30259">MDPPIGHGFREKQRTQLLQRSKVSMKTTIEPLKKMCEARQVFHFTNRDSKNYVKSNSKLSSTSLNKSGNKNFSNATGIATGITNNTTATTTSNTNTNTDMNSATINAITTGNSNYTTIQNLDLSSCCKYIQPLYYISNMKSLIISLITVLILNNFGCFVSTNPSVAAYTQRENTRILPLQAELLKETEETIRQSIKLYRFCYSAGRKYRIKIPRHRNYAVRVVAGAAALLKDMFHHFEKYKRSFKINQSTYHQISGARFVYAKQKGN</sequence>
<organism evidence="1 2">
    <name type="scientific">Glossina pallidipes</name>
    <name type="common">Tsetse fly</name>
    <dbReference type="NCBI Taxonomy" id="7398"/>
    <lineage>
        <taxon>Eukaryota</taxon>
        <taxon>Metazoa</taxon>
        <taxon>Ecdysozoa</taxon>
        <taxon>Arthropoda</taxon>
        <taxon>Hexapoda</taxon>
        <taxon>Insecta</taxon>
        <taxon>Pterygota</taxon>
        <taxon>Neoptera</taxon>
        <taxon>Endopterygota</taxon>
        <taxon>Diptera</taxon>
        <taxon>Brachycera</taxon>
        <taxon>Muscomorpha</taxon>
        <taxon>Hippoboscoidea</taxon>
        <taxon>Glossinidae</taxon>
        <taxon>Glossina</taxon>
    </lineage>
</organism>
<keyword evidence="2" id="KW-1185">Reference proteome</keyword>
<dbReference type="VEuPathDB" id="VectorBase:GPAI015445"/>
<accession>A0A1A9ZI99</accession>
<evidence type="ECO:0000313" key="2">
    <source>
        <dbReference type="Proteomes" id="UP000092445"/>
    </source>
</evidence>
<dbReference type="EnsemblMetazoa" id="GPAI015445-RA">
    <property type="protein sequence ID" value="GPAI015445-PA"/>
    <property type="gene ID" value="GPAI015445"/>
</dbReference>
<evidence type="ECO:0000313" key="1">
    <source>
        <dbReference type="EnsemblMetazoa" id="GPAI015445-PA"/>
    </source>
</evidence>
<dbReference type="Proteomes" id="UP000092445">
    <property type="component" value="Unassembled WGS sequence"/>
</dbReference>
<reference evidence="2" key="1">
    <citation type="submission" date="2014-03" db="EMBL/GenBank/DDBJ databases">
        <authorList>
            <person name="Aksoy S."/>
            <person name="Warren W."/>
            <person name="Wilson R.K."/>
        </authorList>
    </citation>
    <scope>NUCLEOTIDE SEQUENCE [LARGE SCALE GENOMIC DNA]</scope>
    <source>
        <strain evidence="2">IAEA</strain>
    </source>
</reference>